<protein>
    <recommendedName>
        <fullName evidence="3">AAA+ ATPase domain-containing protein</fullName>
    </recommendedName>
</protein>
<accession>A0A9D1IRE6</accession>
<dbReference type="GO" id="GO:0005524">
    <property type="term" value="F:ATP binding"/>
    <property type="evidence" value="ECO:0007669"/>
    <property type="project" value="UniProtKB-KW"/>
</dbReference>
<dbReference type="InterPro" id="IPR027417">
    <property type="entry name" value="P-loop_NTPase"/>
</dbReference>
<dbReference type="InterPro" id="IPR003593">
    <property type="entry name" value="AAA+_ATPase"/>
</dbReference>
<dbReference type="Pfam" id="PF19568">
    <property type="entry name" value="Spore_III_AA"/>
    <property type="match status" value="1"/>
</dbReference>
<dbReference type="EMBL" id="DVMX01000037">
    <property type="protein sequence ID" value="HIU41346.1"/>
    <property type="molecule type" value="Genomic_DNA"/>
</dbReference>
<evidence type="ECO:0000313" key="5">
    <source>
        <dbReference type="Proteomes" id="UP000824082"/>
    </source>
</evidence>
<dbReference type="CDD" id="cd00009">
    <property type="entry name" value="AAA"/>
    <property type="match status" value="1"/>
</dbReference>
<sequence>MEQILSPLLHYLPDWVGQALDRLPPGKQQQITELRLRREKPVGLCLCGTYPALSQRKLTARELEQTLLRLCDYSMQSCQEQIRQGYIPLPGGHRVGVCGQAAYRQGKFFCLEEIQSANLRIARPITGLAQPVLACFSPWKQPPSLLLAGEPGSGKTTLARDLARSFSVGDFAPGVPVAVIDPRGELGGCPEFLGDNADLFSGYSKTDAMEIALRTMAPRVMVCDEIGGEEETPLLRRCFQSGVSVVATAHAASPDQLFSRPVLGELLRTGCFDGLVLLSSKHPSVPQTILYKKELTR</sequence>
<keyword evidence="2" id="KW-0067">ATP-binding</keyword>
<name>A0A9D1IRE6_9FIRM</name>
<evidence type="ECO:0000259" key="3">
    <source>
        <dbReference type="SMART" id="SM00382"/>
    </source>
</evidence>
<dbReference type="Proteomes" id="UP000824082">
    <property type="component" value="Unassembled WGS sequence"/>
</dbReference>
<evidence type="ECO:0000256" key="1">
    <source>
        <dbReference type="ARBA" id="ARBA00022741"/>
    </source>
</evidence>
<proteinExistence type="predicted"/>
<dbReference type="Gene3D" id="3.40.50.300">
    <property type="entry name" value="P-loop containing nucleotide triphosphate hydrolases"/>
    <property type="match status" value="1"/>
</dbReference>
<reference evidence="4" key="1">
    <citation type="submission" date="2020-10" db="EMBL/GenBank/DDBJ databases">
        <authorList>
            <person name="Gilroy R."/>
        </authorList>
    </citation>
    <scope>NUCLEOTIDE SEQUENCE</scope>
    <source>
        <strain evidence="4">4509</strain>
    </source>
</reference>
<dbReference type="AlphaFoldDB" id="A0A9D1IRE6"/>
<dbReference type="PANTHER" id="PTHR20953">
    <property type="entry name" value="KINASE-RELATED"/>
    <property type="match status" value="1"/>
</dbReference>
<comment type="caution">
    <text evidence="4">The sequence shown here is derived from an EMBL/GenBank/DDBJ whole genome shotgun (WGS) entry which is preliminary data.</text>
</comment>
<gene>
    <name evidence="4" type="ORF">IAD19_02200</name>
</gene>
<reference evidence="4" key="2">
    <citation type="journal article" date="2021" name="PeerJ">
        <title>Extensive microbial diversity within the chicken gut microbiome revealed by metagenomics and culture.</title>
        <authorList>
            <person name="Gilroy R."/>
            <person name="Ravi A."/>
            <person name="Getino M."/>
            <person name="Pursley I."/>
            <person name="Horton D.L."/>
            <person name="Alikhan N.F."/>
            <person name="Baker D."/>
            <person name="Gharbi K."/>
            <person name="Hall N."/>
            <person name="Watson M."/>
            <person name="Adriaenssens E.M."/>
            <person name="Foster-Nyarko E."/>
            <person name="Jarju S."/>
            <person name="Secka A."/>
            <person name="Antonio M."/>
            <person name="Oren A."/>
            <person name="Chaudhuri R.R."/>
            <person name="La Ragione R."/>
            <person name="Hildebrand F."/>
            <person name="Pallen M.J."/>
        </authorList>
    </citation>
    <scope>NUCLEOTIDE SEQUENCE</scope>
    <source>
        <strain evidence="4">4509</strain>
    </source>
</reference>
<keyword evidence="1" id="KW-0547">Nucleotide-binding</keyword>
<feature type="domain" description="AAA+ ATPase" evidence="3">
    <location>
        <begin position="141"/>
        <end position="282"/>
    </location>
</feature>
<evidence type="ECO:0000256" key="2">
    <source>
        <dbReference type="ARBA" id="ARBA00022840"/>
    </source>
</evidence>
<dbReference type="InterPro" id="IPR045735">
    <property type="entry name" value="Spore_III_AA_AAA+_ATPase"/>
</dbReference>
<dbReference type="SUPFAM" id="SSF52540">
    <property type="entry name" value="P-loop containing nucleoside triphosphate hydrolases"/>
    <property type="match status" value="1"/>
</dbReference>
<evidence type="ECO:0000313" key="4">
    <source>
        <dbReference type="EMBL" id="HIU41346.1"/>
    </source>
</evidence>
<organism evidence="4 5">
    <name type="scientific">Candidatus Egerieicola faecale</name>
    <dbReference type="NCBI Taxonomy" id="2840774"/>
    <lineage>
        <taxon>Bacteria</taxon>
        <taxon>Bacillati</taxon>
        <taxon>Bacillota</taxon>
        <taxon>Clostridia</taxon>
        <taxon>Eubacteriales</taxon>
        <taxon>Oscillospiraceae</taxon>
        <taxon>Oscillospiraceae incertae sedis</taxon>
        <taxon>Candidatus Egerieicola</taxon>
    </lineage>
</organism>
<dbReference type="SMART" id="SM00382">
    <property type="entry name" value="AAA"/>
    <property type="match status" value="1"/>
</dbReference>
<dbReference type="PANTHER" id="PTHR20953:SF3">
    <property type="entry name" value="P-LOOP CONTAINING NUCLEOSIDE TRIPHOSPHATE HYDROLASES SUPERFAMILY PROTEIN"/>
    <property type="match status" value="1"/>
</dbReference>